<dbReference type="EMBL" id="CP038015">
    <property type="protein sequence ID" value="QBP41360.1"/>
    <property type="molecule type" value="Genomic_DNA"/>
</dbReference>
<evidence type="ECO:0000256" key="1">
    <source>
        <dbReference type="SAM" id="MobiDB-lite"/>
    </source>
</evidence>
<keyword evidence="5" id="KW-1185">Reference proteome</keyword>
<reference evidence="4 5" key="1">
    <citation type="submission" date="2019-03" db="EMBL/GenBank/DDBJ databases">
        <title>Complete genome sequence of Paenisporosarcina antarctica CGMCC 1.6503T.</title>
        <authorList>
            <person name="Rong J.-C."/>
            <person name="Chi N.-Y."/>
            <person name="Zhang Q.-F."/>
        </authorList>
    </citation>
    <scope>NUCLEOTIDE SEQUENCE [LARGE SCALE GENOMIC DNA]</scope>
    <source>
        <strain evidence="4 5">CGMCC 1.6503</strain>
    </source>
</reference>
<keyword evidence="2" id="KW-1133">Transmembrane helix</keyword>
<dbReference type="SUPFAM" id="SSF54106">
    <property type="entry name" value="LysM domain"/>
    <property type="match status" value="1"/>
</dbReference>
<dbReference type="Pfam" id="PF01476">
    <property type="entry name" value="LysM"/>
    <property type="match status" value="1"/>
</dbReference>
<feature type="region of interest" description="Disordered" evidence="1">
    <location>
        <begin position="1"/>
        <end position="41"/>
    </location>
</feature>
<dbReference type="InterPro" id="IPR036779">
    <property type="entry name" value="LysM_dom_sf"/>
</dbReference>
<name>A0A4P6ZXK8_9BACL</name>
<feature type="domain" description="LysM" evidence="3">
    <location>
        <begin position="160"/>
        <end position="206"/>
    </location>
</feature>
<dbReference type="PROSITE" id="PS51782">
    <property type="entry name" value="LYSM"/>
    <property type="match status" value="1"/>
</dbReference>
<dbReference type="KEGG" id="panc:E2636_09545"/>
<keyword evidence="2" id="KW-0472">Membrane</keyword>
<evidence type="ECO:0000256" key="2">
    <source>
        <dbReference type="SAM" id="Phobius"/>
    </source>
</evidence>
<dbReference type="Proteomes" id="UP000294292">
    <property type="component" value="Chromosome"/>
</dbReference>
<dbReference type="SMART" id="SM00257">
    <property type="entry name" value="LysM"/>
    <property type="match status" value="1"/>
</dbReference>
<evidence type="ECO:0000313" key="4">
    <source>
        <dbReference type="EMBL" id="QBP41360.1"/>
    </source>
</evidence>
<evidence type="ECO:0000313" key="5">
    <source>
        <dbReference type="Proteomes" id="UP000294292"/>
    </source>
</evidence>
<sequence length="207" mass="23686">MNKNDYQNKIDEHRKPIQINDEEKPNTRTSRRSNNVAPKKTKQKTNLMLPILFFFFILIPVSILIYVFAFYEPNSNETTVLENSQFKFEQNKEDTESDSTSENKDTQNQEETTEPKEEEPVVEDTSKVAEPKEEKLSEEQPKEDTPAVEQPKEETPQIAKTHVVQPGETLYRIAMNYYNSADAVEKIKSANGLTSNSISTGQALVLP</sequence>
<dbReference type="AlphaFoldDB" id="A0A4P6ZXK8"/>
<dbReference type="InterPro" id="IPR018392">
    <property type="entry name" value="LysM"/>
</dbReference>
<feature type="transmembrane region" description="Helical" evidence="2">
    <location>
        <begin position="47"/>
        <end position="71"/>
    </location>
</feature>
<dbReference type="OrthoDB" id="2583609at2"/>
<dbReference type="CDD" id="cd00118">
    <property type="entry name" value="LysM"/>
    <property type="match status" value="1"/>
</dbReference>
<evidence type="ECO:0000259" key="3">
    <source>
        <dbReference type="PROSITE" id="PS51782"/>
    </source>
</evidence>
<keyword evidence="2" id="KW-0812">Transmembrane</keyword>
<organism evidence="4 5">
    <name type="scientific">Paenisporosarcina antarctica</name>
    <dbReference type="NCBI Taxonomy" id="417367"/>
    <lineage>
        <taxon>Bacteria</taxon>
        <taxon>Bacillati</taxon>
        <taxon>Bacillota</taxon>
        <taxon>Bacilli</taxon>
        <taxon>Bacillales</taxon>
        <taxon>Caryophanaceae</taxon>
        <taxon>Paenisporosarcina</taxon>
    </lineage>
</organism>
<feature type="compositionally biased region" description="Basic and acidic residues" evidence="1">
    <location>
        <begin position="101"/>
        <end position="155"/>
    </location>
</feature>
<protein>
    <submittedName>
        <fullName evidence="4">LysM domain-containing protein</fullName>
    </submittedName>
</protein>
<accession>A0A4P6ZXK8</accession>
<dbReference type="Gene3D" id="3.10.350.10">
    <property type="entry name" value="LysM domain"/>
    <property type="match status" value="1"/>
</dbReference>
<dbReference type="RefSeq" id="WP_134209994.1">
    <property type="nucleotide sequence ID" value="NZ_CP038015.1"/>
</dbReference>
<feature type="compositionally biased region" description="Basic and acidic residues" evidence="1">
    <location>
        <begin position="1"/>
        <end position="26"/>
    </location>
</feature>
<proteinExistence type="predicted"/>
<feature type="region of interest" description="Disordered" evidence="1">
    <location>
        <begin position="89"/>
        <end position="160"/>
    </location>
</feature>
<gene>
    <name evidence="4" type="ORF">E2636_09545</name>
</gene>